<keyword evidence="1" id="KW-1133">Transmembrane helix</keyword>
<feature type="transmembrane region" description="Helical" evidence="1">
    <location>
        <begin position="88"/>
        <end position="110"/>
    </location>
</feature>
<evidence type="ECO:0000313" key="2">
    <source>
        <dbReference type="EMBL" id="PRQ21251.1"/>
    </source>
</evidence>
<feature type="transmembrane region" description="Helical" evidence="1">
    <location>
        <begin position="24"/>
        <end position="43"/>
    </location>
</feature>
<sequence>MSVQALLRAPTSSYKQELMLNSSVHVYILASIGNLHPGINYILTNAYVCYITTLTRHCHSASPLSVSLISLKVWLSVSHISLSVSLSVSLITVILLLGITHGFGFVVFLCTPERYFTFRQVPCLDYASINPFRFMNVQHASHAITILAFNYTSYMQSNMYMRVITL</sequence>
<comment type="caution">
    <text evidence="2">The sequence shown here is derived from an EMBL/GenBank/DDBJ whole genome shotgun (WGS) entry which is preliminary data.</text>
</comment>
<reference evidence="2 3" key="1">
    <citation type="journal article" date="2018" name="Nat. Genet.">
        <title>The Rosa genome provides new insights in the design of modern roses.</title>
        <authorList>
            <person name="Bendahmane M."/>
        </authorList>
    </citation>
    <scope>NUCLEOTIDE SEQUENCE [LARGE SCALE GENOMIC DNA]</scope>
    <source>
        <strain evidence="3">cv. Old Blush</strain>
    </source>
</reference>
<keyword evidence="1" id="KW-0472">Membrane</keyword>
<organism evidence="2 3">
    <name type="scientific">Rosa chinensis</name>
    <name type="common">China rose</name>
    <dbReference type="NCBI Taxonomy" id="74649"/>
    <lineage>
        <taxon>Eukaryota</taxon>
        <taxon>Viridiplantae</taxon>
        <taxon>Streptophyta</taxon>
        <taxon>Embryophyta</taxon>
        <taxon>Tracheophyta</taxon>
        <taxon>Spermatophyta</taxon>
        <taxon>Magnoliopsida</taxon>
        <taxon>eudicotyledons</taxon>
        <taxon>Gunneridae</taxon>
        <taxon>Pentapetalae</taxon>
        <taxon>rosids</taxon>
        <taxon>fabids</taxon>
        <taxon>Rosales</taxon>
        <taxon>Rosaceae</taxon>
        <taxon>Rosoideae</taxon>
        <taxon>Rosoideae incertae sedis</taxon>
        <taxon>Rosa</taxon>
    </lineage>
</organism>
<name>A0A2P6PH44_ROSCH</name>
<dbReference type="Gramene" id="PRQ21251">
    <property type="protein sequence ID" value="PRQ21251"/>
    <property type="gene ID" value="RchiOBHm_Chr7g0237141"/>
</dbReference>
<dbReference type="AlphaFoldDB" id="A0A2P6PH44"/>
<protein>
    <submittedName>
        <fullName evidence="2">Uncharacterized protein</fullName>
    </submittedName>
</protein>
<accession>A0A2P6PH44</accession>
<keyword evidence="3" id="KW-1185">Reference proteome</keyword>
<evidence type="ECO:0000256" key="1">
    <source>
        <dbReference type="SAM" id="Phobius"/>
    </source>
</evidence>
<evidence type="ECO:0000313" key="3">
    <source>
        <dbReference type="Proteomes" id="UP000238479"/>
    </source>
</evidence>
<proteinExistence type="predicted"/>
<dbReference type="Proteomes" id="UP000238479">
    <property type="component" value="Chromosome 7"/>
</dbReference>
<keyword evidence="1" id="KW-0812">Transmembrane</keyword>
<gene>
    <name evidence="2" type="ORF">RchiOBHm_Chr7g0237141</name>
</gene>
<dbReference type="EMBL" id="PDCK01000045">
    <property type="protein sequence ID" value="PRQ21251.1"/>
    <property type="molecule type" value="Genomic_DNA"/>
</dbReference>